<dbReference type="EMBL" id="BA000040">
    <property type="protein sequence ID" value="BAC50490.1"/>
    <property type="molecule type" value="Genomic_DNA"/>
</dbReference>
<dbReference type="AlphaFoldDB" id="Q89JQ1"/>
<feature type="region of interest" description="Disordered" evidence="1">
    <location>
        <begin position="1"/>
        <end position="40"/>
    </location>
</feature>
<dbReference type="Proteomes" id="UP000002526">
    <property type="component" value="Chromosome"/>
</dbReference>
<evidence type="ECO:0000313" key="3">
    <source>
        <dbReference type="Proteomes" id="UP000002526"/>
    </source>
</evidence>
<sequence length="90" mass="10379">MQRAEMHTHPPCQFSDVQKPGPGNRPPGENDLGSEKRPFKRSFKNFCHSGRLTANRGLERRIWLDQLIGKRSSIHRPRSGADCGLRRQRM</sequence>
<dbReference type="HOGENOM" id="CLU_2435010_0_0_5"/>
<organism evidence="2 3">
    <name type="scientific">Bradyrhizobium diazoefficiens (strain JCM 10833 / BCRC 13528 / IAM 13628 / NBRC 14792 / USDA 110)</name>
    <dbReference type="NCBI Taxonomy" id="224911"/>
    <lineage>
        <taxon>Bacteria</taxon>
        <taxon>Pseudomonadati</taxon>
        <taxon>Pseudomonadota</taxon>
        <taxon>Alphaproteobacteria</taxon>
        <taxon>Hyphomicrobiales</taxon>
        <taxon>Nitrobacteraceae</taxon>
        <taxon>Bradyrhizobium</taxon>
    </lineage>
</organism>
<dbReference type="EnsemblBacteria" id="BAC50490">
    <property type="protein sequence ID" value="BAC50490"/>
    <property type="gene ID" value="BAC50490"/>
</dbReference>
<name>Q89JQ1_BRADU</name>
<evidence type="ECO:0000313" key="2">
    <source>
        <dbReference type="EMBL" id="BAC50490.1"/>
    </source>
</evidence>
<reference evidence="3" key="1">
    <citation type="journal article" date="2002" name="DNA Res.">
        <title>Complete genomic sequence of nitrogen-fixing symbiotic bacterium Bradyrhizobium japonicum USDA110.</title>
        <authorList>
            <person name="Kaneko T."/>
            <person name="Nakamura Y."/>
            <person name="Sato S."/>
            <person name="Minamisawa K."/>
            <person name="Uchiumi T."/>
            <person name="Sasamoto S."/>
            <person name="Watanabe A."/>
            <person name="Idesawa K."/>
            <person name="Iriguchi M."/>
            <person name="Kawashima K."/>
            <person name="Kohara M."/>
            <person name="Matsumoto M."/>
            <person name="Shimpo S."/>
            <person name="Tsuruoka H."/>
            <person name="Wada T."/>
            <person name="Yamada M."/>
            <person name="Tabata S."/>
        </authorList>
    </citation>
    <scope>NUCLEOTIDE SEQUENCE [LARGE SCALE GENOMIC DNA]</scope>
    <source>
        <strain evidence="3">JCM 10833 / BCRC 13528 / IAM 13628 / NBRC 14792 / USDA 110</strain>
    </source>
</reference>
<evidence type="ECO:0000256" key="1">
    <source>
        <dbReference type="SAM" id="MobiDB-lite"/>
    </source>
</evidence>
<accession>Q89JQ1</accession>
<gene>
    <name evidence="2" type="ordered locus">bsl5225</name>
</gene>
<dbReference type="KEGG" id="bja:bsl5225"/>
<protein>
    <submittedName>
        <fullName evidence="2">Bsl5225 protein</fullName>
    </submittedName>
</protein>
<keyword evidence="3" id="KW-1185">Reference proteome</keyword>
<proteinExistence type="predicted"/>
<dbReference type="InParanoid" id="Q89JQ1"/>